<dbReference type="OrthoDB" id="2475946at2759"/>
<evidence type="ECO:0000313" key="3">
    <source>
        <dbReference type="Proteomes" id="UP000439903"/>
    </source>
</evidence>
<evidence type="ECO:0000313" key="2">
    <source>
        <dbReference type="EMBL" id="KAF0528873.1"/>
    </source>
</evidence>
<evidence type="ECO:0000256" key="1">
    <source>
        <dbReference type="SAM" id="MobiDB-lite"/>
    </source>
</evidence>
<protein>
    <submittedName>
        <fullName evidence="2">Uncharacterized protein</fullName>
    </submittedName>
</protein>
<accession>A0A8H4EP85</accession>
<sequence>MEFSLAAKFSINFVTKHWLLEKYQNEDLGNAKKKIYAETIGIARKAINIAIEKDDLNVLKFLKTYILQNNCSLVENTTNASASGHKTSILEEHPKPNVIVESGCSHKKELHDYDNMEEKENESEWVGSSSSESDVEMDTDK</sequence>
<name>A0A8H4EP85_GIGMA</name>
<feature type="region of interest" description="Disordered" evidence="1">
    <location>
        <begin position="109"/>
        <end position="141"/>
    </location>
</feature>
<comment type="caution">
    <text evidence="2">The sequence shown here is derived from an EMBL/GenBank/DDBJ whole genome shotgun (WGS) entry which is preliminary data.</text>
</comment>
<dbReference type="EMBL" id="WTPW01000264">
    <property type="protein sequence ID" value="KAF0528873.1"/>
    <property type="molecule type" value="Genomic_DNA"/>
</dbReference>
<keyword evidence="3" id="KW-1185">Reference proteome</keyword>
<dbReference type="Proteomes" id="UP000439903">
    <property type="component" value="Unassembled WGS sequence"/>
</dbReference>
<reference evidence="2 3" key="1">
    <citation type="journal article" date="2019" name="Environ. Microbiol.">
        <title>At the nexus of three kingdoms: the genome of the mycorrhizal fungus Gigaspora margarita provides insights into plant, endobacterial and fungal interactions.</title>
        <authorList>
            <person name="Venice F."/>
            <person name="Ghignone S."/>
            <person name="Salvioli di Fossalunga A."/>
            <person name="Amselem J."/>
            <person name="Novero M."/>
            <person name="Xianan X."/>
            <person name="Sedzielewska Toro K."/>
            <person name="Morin E."/>
            <person name="Lipzen A."/>
            <person name="Grigoriev I.V."/>
            <person name="Henrissat B."/>
            <person name="Martin F.M."/>
            <person name="Bonfante P."/>
        </authorList>
    </citation>
    <scope>NUCLEOTIDE SEQUENCE [LARGE SCALE GENOMIC DNA]</scope>
    <source>
        <strain evidence="2 3">BEG34</strain>
    </source>
</reference>
<gene>
    <name evidence="2" type="ORF">F8M41_012958</name>
</gene>
<proteinExistence type="predicted"/>
<organism evidence="2 3">
    <name type="scientific">Gigaspora margarita</name>
    <dbReference type="NCBI Taxonomy" id="4874"/>
    <lineage>
        <taxon>Eukaryota</taxon>
        <taxon>Fungi</taxon>
        <taxon>Fungi incertae sedis</taxon>
        <taxon>Mucoromycota</taxon>
        <taxon>Glomeromycotina</taxon>
        <taxon>Glomeromycetes</taxon>
        <taxon>Diversisporales</taxon>
        <taxon>Gigasporaceae</taxon>
        <taxon>Gigaspora</taxon>
    </lineage>
</organism>
<dbReference type="AlphaFoldDB" id="A0A8H4EP85"/>
<feature type="compositionally biased region" description="Basic and acidic residues" evidence="1">
    <location>
        <begin position="109"/>
        <end position="118"/>
    </location>
</feature>